<dbReference type="EMBL" id="CP162551">
    <property type="protein sequence ID" value="XDI38814.1"/>
    <property type="molecule type" value="Genomic_DNA"/>
</dbReference>
<feature type="coiled-coil region" evidence="1">
    <location>
        <begin position="5"/>
        <end position="53"/>
    </location>
</feature>
<sequence length="54" mass="6243">MNGKHTELLQQIEDSRSTLNELSQSHPLYSDPIVMQSQELDDLLNEYNALLKQN</sequence>
<proteinExistence type="predicted"/>
<dbReference type="GO" id="GO:0046983">
    <property type="term" value="F:protein dimerization activity"/>
    <property type="evidence" value="ECO:0007669"/>
    <property type="project" value="InterPro"/>
</dbReference>
<protein>
    <submittedName>
        <fullName evidence="2">Spo0E family sporulation regulatory protein-aspartic acid phosphatase</fullName>
    </submittedName>
</protein>
<dbReference type="RefSeq" id="WP_368506026.1">
    <property type="nucleotide sequence ID" value="NZ_CP162551.1"/>
</dbReference>
<dbReference type="GO" id="GO:0043937">
    <property type="term" value="P:regulation of sporulation"/>
    <property type="evidence" value="ECO:0007669"/>
    <property type="project" value="InterPro"/>
</dbReference>
<evidence type="ECO:0000313" key="2">
    <source>
        <dbReference type="EMBL" id="XDI38814.1"/>
    </source>
</evidence>
<keyword evidence="1" id="KW-0175">Coiled coil</keyword>
<gene>
    <name evidence="2" type="ORF">AB3N04_10460</name>
</gene>
<dbReference type="InterPro" id="IPR037208">
    <property type="entry name" value="Spo0E-like_sf"/>
</dbReference>
<dbReference type="InterPro" id="IPR036638">
    <property type="entry name" value="HLH_DNA-bd_sf"/>
</dbReference>
<evidence type="ECO:0000256" key="1">
    <source>
        <dbReference type="SAM" id="Coils"/>
    </source>
</evidence>
<name>A0AB39BZI6_9BACI</name>
<dbReference type="InterPro" id="IPR018540">
    <property type="entry name" value="Spo0E-like"/>
</dbReference>
<accession>A0AB39BZI6</accession>
<dbReference type="SUPFAM" id="SSF140500">
    <property type="entry name" value="BAS1536-like"/>
    <property type="match status" value="1"/>
</dbReference>
<dbReference type="Gene3D" id="4.10.280.10">
    <property type="entry name" value="Helix-loop-helix DNA-binding domain"/>
    <property type="match status" value="1"/>
</dbReference>
<dbReference type="Pfam" id="PF09388">
    <property type="entry name" value="SpoOE-like"/>
    <property type="match status" value="1"/>
</dbReference>
<dbReference type="AlphaFoldDB" id="A0AB39BZI6"/>
<reference evidence="2" key="1">
    <citation type="submission" date="2024-07" db="EMBL/GenBank/DDBJ databases">
        <title>Identification and characteristics of an arsenic-resistant bacterial isolate, which belongs to a novel species.</title>
        <authorList>
            <person name="Juszczyk A."/>
            <person name="Kowalczyk A."/>
            <person name="Was K."/>
            <person name="Kosowicz W."/>
            <person name="Budzyn A."/>
            <person name="Latowski D."/>
        </authorList>
    </citation>
    <scope>NUCLEOTIDE SEQUENCE</scope>
    <source>
        <strain evidence="2">As8PL</strain>
    </source>
</reference>
<organism evidence="2">
    <name type="scientific">Alkalihalophilus sp. As8PL</name>
    <dbReference type="NCBI Taxonomy" id="3237103"/>
    <lineage>
        <taxon>Bacteria</taxon>
        <taxon>Bacillati</taxon>
        <taxon>Bacillota</taxon>
        <taxon>Bacilli</taxon>
        <taxon>Bacillales</taxon>
        <taxon>Bacillaceae</taxon>
        <taxon>Alkalihalophilus</taxon>
    </lineage>
</organism>